<feature type="region of interest" description="Disordered" evidence="12">
    <location>
        <begin position="31"/>
        <end position="82"/>
    </location>
</feature>
<dbReference type="GO" id="GO:0000796">
    <property type="term" value="C:condensin complex"/>
    <property type="evidence" value="ECO:0007669"/>
    <property type="project" value="InterPro"/>
</dbReference>
<evidence type="ECO:0000256" key="7">
    <source>
        <dbReference type="ARBA" id="ARBA00022618"/>
    </source>
</evidence>
<keyword evidence="10 11" id="KW-0131">Cell cycle</keyword>
<dbReference type="AlphaFoldDB" id="A0AAV2TRU2"/>
<dbReference type="PANTHER" id="PTHR13108:SF9">
    <property type="entry name" value="CONDENSIN COMPLEX SUBUNIT 2"/>
    <property type="match status" value="1"/>
</dbReference>
<feature type="region of interest" description="Disordered" evidence="12">
    <location>
        <begin position="481"/>
        <end position="505"/>
    </location>
</feature>
<feature type="compositionally biased region" description="Acidic residues" evidence="12">
    <location>
        <begin position="186"/>
        <end position="195"/>
    </location>
</feature>
<evidence type="ECO:0000256" key="1">
    <source>
        <dbReference type="ARBA" id="ARBA00004286"/>
    </source>
</evidence>
<dbReference type="GO" id="GO:0003682">
    <property type="term" value="F:chromatin binding"/>
    <property type="evidence" value="ECO:0007669"/>
    <property type="project" value="TreeGrafter"/>
</dbReference>
<feature type="compositionally biased region" description="Polar residues" evidence="12">
    <location>
        <begin position="35"/>
        <end position="45"/>
    </location>
</feature>
<dbReference type="EMBL" id="CAXLJL010000600">
    <property type="protein sequence ID" value="CAL5139291.1"/>
    <property type="molecule type" value="Genomic_DNA"/>
</dbReference>
<feature type="compositionally biased region" description="Basic residues" evidence="12">
    <location>
        <begin position="492"/>
        <end position="505"/>
    </location>
</feature>
<comment type="caution">
    <text evidence="13">The sequence shown here is derived from an EMBL/GenBank/DDBJ whole genome shotgun (WGS) entry which is preliminary data.</text>
</comment>
<evidence type="ECO:0000256" key="10">
    <source>
        <dbReference type="ARBA" id="ARBA00023306"/>
    </source>
</evidence>
<keyword evidence="7 11" id="KW-0132">Cell division</keyword>
<keyword evidence="9 11" id="KW-0226">DNA condensation</keyword>
<dbReference type="GO" id="GO:0005737">
    <property type="term" value="C:cytoplasm"/>
    <property type="evidence" value="ECO:0007669"/>
    <property type="project" value="UniProtKB-SubCell"/>
</dbReference>
<accession>A0AAV2TRU2</accession>
<comment type="similarity">
    <text evidence="3 11">Belongs to the CND2 (condensin subunit 2) family.</text>
</comment>
<evidence type="ECO:0000256" key="6">
    <source>
        <dbReference type="ARBA" id="ARBA00022490"/>
    </source>
</evidence>
<evidence type="ECO:0000256" key="3">
    <source>
        <dbReference type="ARBA" id="ARBA00009471"/>
    </source>
</evidence>
<name>A0AAV2TRU2_CALDB</name>
<sequence>MILSEQRHVMEPIIAKLDSSDDEFTVPRVYMKPSVSPSKPTNNLQVVLDDENDDDDERSARRKSRLLEPHPAGVGSPCANGSTVRRRVDAAAPRGISQAQIGEHYGNCIRLAAENKITSKNAFNLHLIDYMSDMLKKEDYASFQIASSSLDAGAKIYAGRVDAVHQETYQVLTGLGRSDKPPPTGDDAEEGEDAADGGPSGKPDQRKRTAVHRDIIQKQLSKIRQKSVAAKVDVDPLFQHQTAAYDEGGIAELRVNQLRSLDGTCVLILDSTTRVLQSPAQTVAGSVNLTGIMDYFSLIMPKAAGQLVMCPSLEDFQFTNWNKNEKSNSSFETSKMFLGSPHESKYTPQDYADDDDADIGADAPTLDDTIVPAPVENTVVCGASAEAANGGQLDEVGVHDVTTAQNGNTDSQTNGTDGELFVSSLKQMLDKQYEHFGQLNDHLLGMWAGPEHWRKKAKRRKFDPATGRDVEEDIDSAADNAEDGTETIHQVGKSRKCSRPKRSKSARMVYTEATLPSENRVRNGTLSRRDWSKCQLTEGIPDSAAANATVCKEQYRQKASRQANLLPSEWADSRNSLYQLFNREVILEPSHQPGLQVNGNETNALNYGNTTSEFCPLTDLANNPIDEENPHDVSDIADQQLDGPLCVIDDDDDDDINLPFEGAFTQMTGGVFGDLGPNELELVSQPRKIARIQIGYAKTAKMINVRRLKQAMWNSLEDSIPIAGAPPKSPISVASTSSAPTSSTGEVHPDHPDSDKQTQEGDDSASHPNSRISGARSFSDLIGSLSTRISWHMAKELSISIALNCLLHLSNEKELYLECSRELTDIYISQGLPEFELDMLRQYNMQREGDFEDAPCAEGSSAKRPAGAGARQGGKTKRHRSSTLDSWLGQDSLETQGPS</sequence>
<evidence type="ECO:0000256" key="5">
    <source>
        <dbReference type="ARBA" id="ARBA00022454"/>
    </source>
</evidence>
<keyword evidence="5" id="KW-0158">Chromosome</keyword>
<gene>
    <name evidence="13" type="ORF">CDAUBV1_LOCUS14321</name>
</gene>
<dbReference type="InterPro" id="IPR022816">
    <property type="entry name" value="Condensin_barren_su2"/>
</dbReference>
<dbReference type="Pfam" id="PF05786">
    <property type="entry name" value="Cnd2"/>
    <property type="match status" value="1"/>
</dbReference>
<keyword evidence="6" id="KW-0963">Cytoplasm</keyword>
<feature type="region of interest" description="Disordered" evidence="12">
    <location>
        <begin position="172"/>
        <end position="210"/>
    </location>
</feature>
<keyword evidence="8 11" id="KW-0498">Mitosis</keyword>
<dbReference type="Proteomes" id="UP001497525">
    <property type="component" value="Unassembled WGS sequence"/>
</dbReference>
<feature type="compositionally biased region" description="Basic and acidic residues" evidence="12">
    <location>
        <begin position="747"/>
        <end position="759"/>
    </location>
</feature>
<evidence type="ECO:0000256" key="12">
    <source>
        <dbReference type="SAM" id="MobiDB-lite"/>
    </source>
</evidence>
<evidence type="ECO:0000256" key="4">
    <source>
        <dbReference type="ARBA" id="ARBA00016065"/>
    </source>
</evidence>
<evidence type="ECO:0000256" key="9">
    <source>
        <dbReference type="ARBA" id="ARBA00023067"/>
    </source>
</evidence>
<evidence type="ECO:0000256" key="2">
    <source>
        <dbReference type="ARBA" id="ARBA00004496"/>
    </source>
</evidence>
<comment type="subcellular location">
    <subcellularLocation>
        <location evidence="1">Chromosome</location>
    </subcellularLocation>
    <subcellularLocation>
        <location evidence="2">Cytoplasm</location>
    </subcellularLocation>
</comment>
<dbReference type="PIRSF" id="PIRSF017126">
    <property type="entry name" value="Condensin_H"/>
    <property type="match status" value="1"/>
</dbReference>
<proteinExistence type="inferred from homology"/>
<feature type="compositionally biased region" description="Acidic residues" evidence="12">
    <location>
        <begin position="48"/>
        <end position="57"/>
    </location>
</feature>
<dbReference type="GO" id="GO:0007076">
    <property type="term" value="P:mitotic chromosome condensation"/>
    <property type="evidence" value="ECO:0007669"/>
    <property type="project" value="InterPro"/>
</dbReference>
<evidence type="ECO:0000313" key="13">
    <source>
        <dbReference type="EMBL" id="CAL5139291.1"/>
    </source>
</evidence>
<comment type="function">
    <text evidence="11">Regulatory subunit of the condensin complex, a complex required for conversion of interphase chromatin into mitotic-like condense chromosomes.</text>
</comment>
<organism evidence="13 14">
    <name type="scientific">Calicophoron daubneyi</name>
    <name type="common">Rumen fluke</name>
    <name type="synonym">Paramphistomum daubneyi</name>
    <dbReference type="NCBI Taxonomy" id="300641"/>
    <lineage>
        <taxon>Eukaryota</taxon>
        <taxon>Metazoa</taxon>
        <taxon>Spiralia</taxon>
        <taxon>Lophotrochozoa</taxon>
        <taxon>Platyhelminthes</taxon>
        <taxon>Trematoda</taxon>
        <taxon>Digenea</taxon>
        <taxon>Plagiorchiida</taxon>
        <taxon>Pronocephalata</taxon>
        <taxon>Paramphistomoidea</taxon>
        <taxon>Paramphistomidae</taxon>
        <taxon>Calicophoron</taxon>
    </lineage>
</organism>
<feature type="compositionally biased region" description="Low complexity" evidence="12">
    <location>
        <begin position="730"/>
        <end position="744"/>
    </location>
</feature>
<evidence type="ECO:0000256" key="11">
    <source>
        <dbReference type="PIRNR" id="PIRNR017126"/>
    </source>
</evidence>
<feature type="region of interest" description="Disordered" evidence="12">
    <location>
        <begin position="851"/>
        <end position="899"/>
    </location>
</feature>
<protein>
    <recommendedName>
        <fullName evidence="4 11">Condensin complex subunit 2</fullName>
    </recommendedName>
</protein>
<dbReference type="PANTHER" id="PTHR13108">
    <property type="entry name" value="CONDENSIN COMPLEX SUBUNIT 2"/>
    <property type="match status" value="1"/>
</dbReference>
<dbReference type="GO" id="GO:0051301">
    <property type="term" value="P:cell division"/>
    <property type="evidence" value="ECO:0007669"/>
    <property type="project" value="UniProtKB-KW"/>
</dbReference>
<feature type="region of interest" description="Disordered" evidence="12">
    <location>
        <begin position="724"/>
        <end position="773"/>
    </location>
</feature>
<evidence type="ECO:0000256" key="8">
    <source>
        <dbReference type="ARBA" id="ARBA00022776"/>
    </source>
</evidence>
<reference evidence="13" key="1">
    <citation type="submission" date="2024-06" db="EMBL/GenBank/DDBJ databases">
        <authorList>
            <person name="Liu X."/>
            <person name="Lenzi L."/>
            <person name="Haldenby T S."/>
            <person name="Uol C."/>
        </authorList>
    </citation>
    <scope>NUCLEOTIDE SEQUENCE</scope>
</reference>
<evidence type="ECO:0000313" key="14">
    <source>
        <dbReference type="Proteomes" id="UP001497525"/>
    </source>
</evidence>